<sequence>MVTFPDEVDCVLRAAGWTPGRKVDAELWLAAFEAEGLQRNPVVSSFLAEFGGLAINISGAGISRAREPFEFDPLLCRGEGDRFLEWGEEIGRSIFPVGVHDRGRFFLGVDECGELYLVETWVGSFGRMPEAMSNLIMGVQPSVVDDGRMEG</sequence>
<evidence type="ECO:0000313" key="1">
    <source>
        <dbReference type="EMBL" id="GAA1170758.1"/>
    </source>
</evidence>
<dbReference type="InterPro" id="IPR025850">
    <property type="entry name" value="SUKH-3"/>
</dbReference>
<organism evidence="1 2">
    <name type="scientific">Streptomyces hebeiensis</name>
    <dbReference type="NCBI Taxonomy" id="229486"/>
    <lineage>
        <taxon>Bacteria</taxon>
        <taxon>Bacillati</taxon>
        <taxon>Actinomycetota</taxon>
        <taxon>Actinomycetes</taxon>
        <taxon>Kitasatosporales</taxon>
        <taxon>Streptomycetaceae</taxon>
        <taxon>Streptomyces</taxon>
    </lineage>
</organism>
<dbReference type="EMBL" id="BAAAKV010000024">
    <property type="protein sequence ID" value="GAA1170758.1"/>
    <property type="molecule type" value="Genomic_DNA"/>
</dbReference>
<dbReference type="Proteomes" id="UP001501371">
    <property type="component" value="Unassembled WGS sequence"/>
</dbReference>
<dbReference type="RefSeq" id="WP_344275848.1">
    <property type="nucleotide sequence ID" value="NZ_BAAAKV010000024.1"/>
</dbReference>
<gene>
    <name evidence="1" type="ORF">GCM10009654_29940</name>
</gene>
<reference evidence="1 2" key="1">
    <citation type="journal article" date="2019" name="Int. J. Syst. Evol. Microbiol.">
        <title>The Global Catalogue of Microorganisms (GCM) 10K type strain sequencing project: providing services to taxonomists for standard genome sequencing and annotation.</title>
        <authorList>
            <consortium name="The Broad Institute Genomics Platform"/>
            <consortium name="The Broad Institute Genome Sequencing Center for Infectious Disease"/>
            <person name="Wu L."/>
            <person name="Ma J."/>
        </authorList>
    </citation>
    <scope>NUCLEOTIDE SEQUENCE [LARGE SCALE GENOMIC DNA]</scope>
    <source>
        <strain evidence="1 2">JCM 12696</strain>
    </source>
</reference>
<comment type="caution">
    <text evidence="1">The sequence shown here is derived from an EMBL/GenBank/DDBJ whole genome shotgun (WGS) entry which is preliminary data.</text>
</comment>
<accession>A0ABN1UXR3</accession>
<protein>
    <submittedName>
        <fullName evidence="1">SUKH-3 domain-containing protein</fullName>
    </submittedName>
</protein>
<proteinExistence type="predicted"/>
<name>A0ABN1UXR3_9ACTN</name>
<dbReference type="Pfam" id="PF14433">
    <property type="entry name" value="SUKH-3"/>
    <property type="match status" value="1"/>
</dbReference>
<keyword evidence="2" id="KW-1185">Reference proteome</keyword>
<evidence type="ECO:0000313" key="2">
    <source>
        <dbReference type="Proteomes" id="UP001501371"/>
    </source>
</evidence>